<dbReference type="Proteomes" id="UP001201812">
    <property type="component" value="Unassembled WGS sequence"/>
</dbReference>
<evidence type="ECO:0000313" key="1">
    <source>
        <dbReference type="EMBL" id="KAI1704896.1"/>
    </source>
</evidence>
<name>A0AAD4MSN4_9BILA</name>
<dbReference type="AlphaFoldDB" id="A0AAD4MSN4"/>
<sequence length="164" mass="18145">MVINFCQPNPEKIKAEETKLALRNTASTSSDNTRAVVSNTLVGLSPATLVSLPKFTSLHKVVQRKRKADNPMPIKIPHTIQEIPNPIPANLCLTKTSSPQPFVLFDSGKENPSRIIMFASQYDISKLSQCNTWLIDGTSPLLQRCLPSLDCPWKIPQPHFALGI</sequence>
<dbReference type="EMBL" id="JAKKPZ010000062">
    <property type="protein sequence ID" value="KAI1704896.1"/>
    <property type="molecule type" value="Genomic_DNA"/>
</dbReference>
<organism evidence="1 2">
    <name type="scientific">Ditylenchus destructor</name>
    <dbReference type="NCBI Taxonomy" id="166010"/>
    <lineage>
        <taxon>Eukaryota</taxon>
        <taxon>Metazoa</taxon>
        <taxon>Ecdysozoa</taxon>
        <taxon>Nematoda</taxon>
        <taxon>Chromadorea</taxon>
        <taxon>Rhabditida</taxon>
        <taxon>Tylenchina</taxon>
        <taxon>Tylenchomorpha</taxon>
        <taxon>Sphaerularioidea</taxon>
        <taxon>Anguinidae</taxon>
        <taxon>Anguininae</taxon>
        <taxon>Ditylenchus</taxon>
    </lineage>
</organism>
<gene>
    <name evidence="1" type="ORF">DdX_13979</name>
</gene>
<evidence type="ECO:0000313" key="2">
    <source>
        <dbReference type="Proteomes" id="UP001201812"/>
    </source>
</evidence>
<reference evidence="1" key="1">
    <citation type="submission" date="2022-01" db="EMBL/GenBank/DDBJ databases">
        <title>Genome Sequence Resource for Two Populations of Ditylenchus destructor, the Migratory Endoparasitic Phytonematode.</title>
        <authorList>
            <person name="Zhang H."/>
            <person name="Lin R."/>
            <person name="Xie B."/>
        </authorList>
    </citation>
    <scope>NUCLEOTIDE SEQUENCE</scope>
    <source>
        <strain evidence="1">BazhouSP</strain>
    </source>
</reference>
<protein>
    <submittedName>
        <fullName evidence="1">Uncharacterized protein</fullName>
    </submittedName>
</protein>
<keyword evidence="2" id="KW-1185">Reference proteome</keyword>
<comment type="caution">
    <text evidence="1">The sequence shown here is derived from an EMBL/GenBank/DDBJ whole genome shotgun (WGS) entry which is preliminary data.</text>
</comment>
<accession>A0AAD4MSN4</accession>
<proteinExistence type="predicted"/>